<evidence type="ECO:0000256" key="1">
    <source>
        <dbReference type="SAM" id="MobiDB-lite"/>
    </source>
</evidence>
<organism evidence="2 3">
    <name type="scientific">Macrostomum lignano</name>
    <dbReference type="NCBI Taxonomy" id="282301"/>
    <lineage>
        <taxon>Eukaryota</taxon>
        <taxon>Metazoa</taxon>
        <taxon>Spiralia</taxon>
        <taxon>Lophotrochozoa</taxon>
        <taxon>Platyhelminthes</taxon>
        <taxon>Rhabditophora</taxon>
        <taxon>Macrostomorpha</taxon>
        <taxon>Macrostomida</taxon>
        <taxon>Macrostomidae</taxon>
        <taxon>Macrostomum</taxon>
    </lineage>
</organism>
<feature type="region of interest" description="Disordered" evidence="1">
    <location>
        <begin position="56"/>
        <end position="82"/>
    </location>
</feature>
<proteinExistence type="predicted"/>
<feature type="compositionally biased region" description="Low complexity" evidence="1">
    <location>
        <begin position="56"/>
        <end position="69"/>
    </location>
</feature>
<dbReference type="WBParaSite" id="maker-unitig_24594-snap-gene-0.2-mRNA-1">
    <property type="protein sequence ID" value="maker-unitig_24594-snap-gene-0.2-mRNA-1"/>
    <property type="gene ID" value="maker-unitig_24594-snap-gene-0.2"/>
</dbReference>
<evidence type="ECO:0000313" key="2">
    <source>
        <dbReference type="Proteomes" id="UP000095280"/>
    </source>
</evidence>
<keyword evidence="2" id="KW-1185">Reference proteome</keyword>
<sequence length="105" mass="10568">MVVCESKLLLPADILLLSSSEAKGICYSLKTANLTCETNLKGAGRLLPATARADSAASAGGSAGPLISAEPPNDDTKPSQGSVLLHCKAAPRALGSAWQSASISC</sequence>
<accession>A0A1I8F8G3</accession>
<evidence type="ECO:0000313" key="3">
    <source>
        <dbReference type="WBParaSite" id="maker-unitig_24594-snap-gene-0.2-mRNA-1"/>
    </source>
</evidence>
<protein>
    <submittedName>
        <fullName evidence="3">Uncharacterized protein</fullName>
    </submittedName>
</protein>
<reference evidence="3" key="1">
    <citation type="submission" date="2016-11" db="UniProtKB">
        <authorList>
            <consortium name="WormBaseParasite"/>
        </authorList>
    </citation>
    <scope>IDENTIFICATION</scope>
</reference>
<dbReference type="AlphaFoldDB" id="A0A1I8F8G3"/>
<name>A0A1I8F8G3_9PLAT</name>
<dbReference type="Proteomes" id="UP000095280">
    <property type="component" value="Unplaced"/>
</dbReference>